<dbReference type="InterPro" id="IPR009060">
    <property type="entry name" value="UBA-like_sf"/>
</dbReference>
<reference evidence="3" key="2">
    <citation type="submission" date="2022-01" db="EMBL/GenBank/DDBJ databases">
        <authorList>
            <person name="Hirooka S."/>
            <person name="Miyagishima S.Y."/>
        </authorList>
    </citation>
    <scope>NUCLEOTIDE SEQUENCE</scope>
    <source>
        <strain evidence="3">NBRC 102759</strain>
    </source>
</reference>
<dbReference type="Pfam" id="PF02893">
    <property type="entry name" value="GRAM"/>
    <property type="match status" value="1"/>
</dbReference>
<dbReference type="InterPro" id="IPR004182">
    <property type="entry name" value="GRAM"/>
</dbReference>
<evidence type="ECO:0000313" key="3">
    <source>
        <dbReference type="EMBL" id="GJQ15112.1"/>
    </source>
</evidence>
<dbReference type="OrthoDB" id="5523at2759"/>
<protein>
    <recommendedName>
        <fullName evidence="2">GRAM domain-containing protein</fullName>
    </recommendedName>
</protein>
<dbReference type="Gene3D" id="2.30.29.30">
    <property type="entry name" value="Pleckstrin-homology domain (PH domain)/Phosphotyrosine-binding domain (PTB)"/>
    <property type="match status" value="1"/>
</dbReference>
<feature type="domain" description="GRAM" evidence="2">
    <location>
        <begin position="176"/>
        <end position="292"/>
    </location>
</feature>
<name>A0A9C7UTY2_9RHOD</name>
<dbReference type="Proteomes" id="UP001061958">
    <property type="component" value="Unassembled WGS sequence"/>
</dbReference>
<keyword evidence="4" id="KW-1185">Reference proteome</keyword>
<dbReference type="AlphaFoldDB" id="A0A9C7UTY2"/>
<comment type="caution">
    <text evidence="3">The sequence shown here is derived from an EMBL/GenBank/DDBJ whole genome shotgun (WGS) entry which is preliminary data.</text>
</comment>
<evidence type="ECO:0000256" key="1">
    <source>
        <dbReference type="SAM" id="MobiDB-lite"/>
    </source>
</evidence>
<feature type="compositionally biased region" description="Polar residues" evidence="1">
    <location>
        <begin position="22"/>
        <end position="39"/>
    </location>
</feature>
<evidence type="ECO:0000313" key="4">
    <source>
        <dbReference type="Proteomes" id="UP001061958"/>
    </source>
</evidence>
<organism evidence="3 4">
    <name type="scientific">Galdieria partita</name>
    <dbReference type="NCBI Taxonomy" id="83374"/>
    <lineage>
        <taxon>Eukaryota</taxon>
        <taxon>Rhodophyta</taxon>
        <taxon>Bangiophyceae</taxon>
        <taxon>Galdieriales</taxon>
        <taxon>Galdieriaceae</taxon>
        <taxon>Galdieria</taxon>
    </lineage>
</organism>
<dbReference type="Pfam" id="PF14555">
    <property type="entry name" value="UBA_4"/>
    <property type="match status" value="1"/>
</dbReference>
<reference evidence="3" key="1">
    <citation type="journal article" date="2022" name="Proc. Natl. Acad. Sci. U.S.A.">
        <title>Life cycle and functional genomics of the unicellular red alga Galdieria for elucidating algal and plant evolution and industrial use.</title>
        <authorList>
            <person name="Hirooka S."/>
            <person name="Itabashi T."/>
            <person name="Ichinose T.M."/>
            <person name="Onuma R."/>
            <person name="Fujiwara T."/>
            <person name="Yamashita S."/>
            <person name="Jong L.W."/>
            <person name="Tomita R."/>
            <person name="Iwane A.H."/>
            <person name="Miyagishima S.Y."/>
        </authorList>
    </citation>
    <scope>NUCLEOTIDE SEQUENCE</scope>
    <source>
        <strain evidence="3">NBRC 102759</strain>
    </source>
</reference>
<proteinExistence type="predicted"/>
<dbReference type="EMBL" id="BQMJ01000064">
    <property type="protein sequence ID" value="GJQ15112.1"/>
    <property type="molecule type" value="Genomic_DNA"/>
</dbReference>
<dbReference type="CDD" id="cd14348">
    <property type="entry name" value="UBA_p47"/>
    <property type="match status" value="1"/>
</dbReference>
<feature type="region of interest" description="Disordered" evidence="1">
    <location>
        <begin position="1"/>
        <end position="39"/>
    </location>
</feature>
<accession>A0A9C7UTY2</accession>
<gene>
    <name evidence="3" type="ORF">GpartN1_g6903.t1</name>
</gene>
<dbReference type="InterPro" id="IPR011993">
    <property type="entry name" value="PH-like_dom_sf"/>
</dbReference>
<dbReference type="Gene3D" id="1.10.8.10">
    <property type="entry name" value="DNA helicase RuvA subunit, C-terminal domain"/>
    <property type="match status" value="1"/>
</dbReference>
<sequence length="311" mass="35434">MSEEESNSTPQVTTTTEEETTKSLQQENNNNNSQDSTNLDVETKSQLIKAFADVTKVSSSQAEEYLQNANWDLQVAVRRYFDHNDTTLGETSTADSIASHIAEIRKKASELSVIAQQKAKENLGFVGQGVSKGWGTLNRLLDNVFHMKEEEEEEQDIHKRFAHMSAQDWELQFEKAFPSWAKDHSLIDAFPCSLMQRYRCVDNEATEEQIIEFPGVLFVTVDRVAFQSSHDQIQLEQLEVVIGLDEISRIQKGKEGRIRLVTKNQTSFIFSRFKDQVEFESALGILEQIWESSHTKETTKNVVSTENSTNE</sequence>
<evidence type="ECO:0000259" key="2">
    <source>
        <dbReference type="Pfam" id="PF02893"/>
    </source>
</evidence>
<dbReference type="SUPFAM" id="SSF46934">
    <property type="entry name" value="UBA-like"/>
    <property type="match status" value="1"/>
</dbReference>